<gene>
    <name evidence="1" type="ORF">Q5Y73_15765</name>
</gene>
<evidence type="ECO:0008006" key="3">
    <source>
        <dbReference type="Google" id="ProtNLM"/>
    </source>
</evidence>
<evidence type="ECO:0000313" key="2">
    <source>
        <dbReference type="Proteomes" id="UP001231941"/>
    </source>
</evidence>
<dbReference type="EMBL" id="JAVAMP010000008">
    <property type="protein sequence ID" value="MDP5275567.1"/>
    <property type="molecule type" value="Genomic_DNA"/>
</dbReference>
<reference evidence="1 2" key="1">
    <citation type="submission" date="2023-08" db="EMBL/GenBank/DDBJ databases">
        <authorList>
            <person name="Park J.-S."/>
        </authorList>
    </citation>
    <scope>NUCLEOTIDE SEQUENCE [LARGE SCALE GENOMIC DNA]</scope>
    <source>
        <strain evidence="1 2">2205SS18-9</strain>
    </source>
</reference>
<name>A0ABT9J2B6_9BACL</name>
<dbReference type="Proteomes" id="UP001231941">
    <property type="component" value="Unassembled WGS sequence"/>
</dbReference>
<keyword evidence="2" id="KW-1185">Reference proteome</keyword>
<protein>
    <recommendedName>
        <fullName evidence="3">DUF2642 domain-containing protein</fullName>
    </recommendedName>
</protein>
<sequence length="159" mass="17506">MGVFQENICDCCVCPMQCVLQQFIRENVVIRTLFTQVRVMISSVKDFNVIGSDPDSGIPICVPISQILSFLPEESKLVTLKSIRKNVKGDCACIEDSLTNKLTKKINDNVNIGSGFNDLISGTITQVGEGIVIVENEVSQQFIISTCNGVFFVENVPNR</sequence>
<comment type="caution">
    <text evidence="1">The sequence shown here is derived from an EMBL/GenBank/DDBJ whole genome shotgun (WGS) entry which is preliminary data.</text>
</comment>
<proteinExistence type="predicted"/>
<accession>A0ABT9J2B6</accession>
<organism evidence="1 2">
    <name type="scientific">Chengkuizengella axinellae</name>
    <dbReference type="NCBI Taxonomy" id="3064388"/>
    <lineage>
        <taxon>Bacteria</taxon>
        <taxon>Bacillati</taxon>
        <taxon>Bacillota</taxon>
        <taxon>Bacilli</taxon>
        <taxon>Bacillales</taxon>
        <taxon>Paenibacillaceae</taxon>
        <taxon>Chengkuizengella</taxon>
    </lineage>
</organism>
<dbReference type="RefSeq" id="WP_305992873.1">
    <property type="nucleotide sequence ID" value="NZ_JAVAMP010000008.1"/>
</dbReference>
<evidence type="ECO:0000313" key="1">
    <source>
        <dbReference type="EMBL" id="MDP5275567.1"/>
    </source>
</evidence>